<evidence type="ECO:0000313" key="2">
    <source>
        <dbReference type="Proteomes" id="UP001177527"/>
    </source>
</evidence>
<reference evidence="1" key="1">
    <citation type="submission" date="2023-04" db="EMBL/GenBank/DDBJ databases">
        <title>APH(3)-Id, a novel chromosomal aminoglycoside phosphotransferase, identified from an environmental isolate of Kluyvera intermedia DW18.</title>
        <authorList>
            <person name="Sha Y."/>
        </authorList>
    </citation>
    <scope>NUCLEOTIDE SEQUENCE</scope>
    <source>
        <strain evidence="1">DW18</strain>
    </source>
</reference>
<name>A0AA95G1C1_KLUIN</name>
<proteinExistence type="predicted"/>
<accession>A0AA95G1C1</accession>
<dbReference type="RefSeq" id="WP_280557093.1">
    <property type="nucleotide sequence ID" value="NZ_CP123488.1"/>
</dbReference>
<gene>
    <name evidence="1" type="ORF">QBD33_01425</name>
</gene>
<organism evidence="1 2">
    <name type="scientific">Kluyvera intermedia</name>
    <name type="common">Enterobacter intermedius</name>
    <dbReference type="NCBI Taxonomy" id="61648"/>
    <lineage>
        <taxon>Bacteria</taxon>
        <taxon>Pseudomonadati</taxon>
        <taxon>Pseudomonadota</taxon>
        <taxon>Gammaproteobacteria</taxon>
        <taxon>Enterobacterales</taxon>
        <taxon>Enterobacteriaceae</taxon>
        <taxon>Kluyvera</taxon>
    </lineage>
</organism>
<dbReference type="InterPro" id="IPR021326">
    <property type="entry name" value="DUF2931"/>
</dbReference>
<sequence length="227" mass="25967">MNPAKTLIIAAFLTAGCSQPTSHPVQSKQAASGDWSLPYGTWSFSFITPWRLPARVRQARVLDTDGRLYVLRTLDKTSRDPNSVVTWTKRPHGGSVNFNNVKMPPQYMIFCWDSFIDKKTYETSVMFSPIIWLRMKTPAVHARRNGEPIWYRNMLFGLSPGGKVRTWFPDINDYPAIAFTPYKISTVSGADLTICKNGADSDFLRNYRYSQEIQDSMKGKIYPYGEW</sequence>
<dbReference type="Proteomes" id="UP001177527">
    <property type="component" value="Chromosome"/>
</dbReference>
<dbReference type="PROSITE" id="PS51257">
    <property type="entry name" value="PROKAR_LIPOPROTEIN"/>
    <property type="match status" value="1"/>
</dbReference>
<protein>
    <submittedName>
        <fullName evidence="1">DUF2931 family protein</fullName>
    </submittedName>
</protein>
<dbReference type="Pfam" id="PF11153">
    <property type="entry name" value="DUF2931"/>
    <property type="match status" value="1"/>
</dbReference>
<dbReference type="EMBL" id="CP123488">
    <property type="protein sequence ID" value="WGL56501.1"/>
    <property type="molecule type" value="Genomic_DNA"/>
</dbReference>
<evidence type="ECO:0000313" key="1">
    <source>
        <dbReference type="EMBL" id="WGL56501.1"/>
    </source>
</evidence>
<dbReference type="AlphaFoldDB" id="A0AA95G1C1"/>